<name>A0A0A9CG32_ARUDO</name>
<accession>A0A0A9CG32</accession>
<organism evidence="2">
    <name type="scientific">Arundo donax</name>
    <name type="common">Giant reed</name>
    <name type="synonym">Donax arundinaceus</name>
    <dbReference type="NCBI Taxonomy" id="35708"/>
    <lineage>
        <taxon>Eukaryota</taxon>
        <taxon>Viridiplantae</taxon>
        <taxon>Streptophyta</taxon>
        <taxon>Embryophyta</taxon>
        <taxon>Tracheophyta</taxon>
        <taxon>Spermatophyta</taxon>
        <taxon>Magnoliopsida</taxon>
        <taxon>Liliopsida</taxon>
        <taxon>Poales</taxon>
        <taxon>Poaceae</taxon>
        <taxon>PACMAD clade</taxon>
        <taxon>Arundinoideae</taxon>
        <taxon>Arundineae</taxon>
        <taxon>Arundo</taxon>
    </lineage>
</organism>
<protein>
    <submittedName>
        <fullName evidence="2">Uncharacterized protein</fullName>
    </submittedName>
</protein>
<reference evidence="2" key="1">
    <citation type="submission" date="2014-09" db="EMBL/GenBank/DDBJ databases">
        <authorList>
            <person name="Magalhaes I.L.F."/>
            <person name="Oliveira U."/>
            <person name="Santos F.R."/>
            <person name="Vidigal T.H.D.A."/>
            <person name="Brescovit A.D."/>
            <person name="Santos A.J."/>
        </authorList>
    </citation>
    <scope>NUCLEOTIDE SEQUENCE</scope>
    <source>
        <tissue evidence="2">Shoot tissue taken approximately 20 cm above the soil surface</tissue>
    </source>
</reference>
<evidence type="ECO:0000313" key="2">
    <source>
        <dbReference type="EMBL" id="JAD72350.1"/>
    </source>
</evidence>
<evidence type="ECO:0000256" key="1">
    <source>
        <dbReference type="SAM" id="MobiDB-lite"/>
    </source>
</evidence>
<feature type="region of interest" description="Disordered" evidence="1">
    <location>
        <begin position="1"/>
        <end position="24"/>
    </location>
</feature>
<dbReference type="AlphaFoldDB" id="A0A0A9CG32"/>
<sequence length="24" mass="2332">MTGDAKDVGRQGEAEAGKVGALGN</sequence>
<reference evidence="2" key="2">
    <citation type="journal article" date="2015" name="Data Brief">
        <title>Shoot transcriptome of the giant reed, Arundo donax.</title>
        <authorList>
            <person name="Barrero R.A."/>
            <person name="Guerrero F.D."/>
            <person name="Moolhuijzen P."/>
            <person name="Goolsby J.A."/>
            <person name="Tidwell J."/>
            <person name="Bellgard S.E."/>
            <person name="Bellgard M.I."/>
        </authorList>
    </citation>
    <scope>NUCLEOTIDE SEQUENCE</scope>
    <source>
        <tissue evidence="2">Shoot tissue taken approximately 20 cm above the soil surface</tissue>
    </source>
</reference>
<feature type="compositionally biased region" description="Basic and acidic residues" evidence="1">
    <location>
        <begin position="1"/>
        <end position="16"/>
    </location>
</feature>
<proteinExistence type="predicted"/>
<dbReference type="EMBL" id="GBRH01225545">
    <property type="protein sequence ID" value="JAD72350.1"/>
    <property type="molecule type" value="Transcribed_RNA"/>
</dbReference>